<feature type="compositionally biased region" description="Basic and acidic residues" evidence="1">
    <location>
        <begin position="269"/>
        <end position="290"/>
    </location>
</feature>
<gene>
    <name evidence="2" type="ORF">PECAL_4P27640</name>
</gene>
<dbReference type="Proteomes" id="UP000789595">
    <property type="component" value="Unassembled WGS sequence"/>
</dbReference>
<comment type="caution">
    <text evidence="2">The sequence shown here is derived from an EMBL/GenBank/DDBJ whole genome shotgun (WGS) entry which is preliminary data.</text>
</comment>
<organism evidence="2 3">
    <name type="scientific">Pelagomonas calceolata</name>
    <dbReference type="NCBI Taxonomy" id="35677"/>
    <lineage>
        <taxon>Eukaryota</taxon>
        <taxon>Sar</taxon>
        <taxon>Stramenopiles</taxon>
        <taxon>Ochrophyta</taxon>
        <taxon>Pelagophyceae</taxon>
        <taxon>Pelagomonadales</taxon>
        <taxon>Pelagomonadaceae</taxon>
        <taxon>Pelagomonas</taxon>
    </lineage>
</organism>
<keyword evidence="3" id="KW-1185">Reference proteome</keyword>
<reference evidence="2" key="1">
    <citation type="submission" date="2021-11" db="EMBL/GenBank/DDBJ databases">
        <authorList>
            <consortium name="Genoscope - CEA"/>
            <person name="William W."/>
        </authorList>
    </citation>
    <scope>NUCLEOTIDE SEQUENCE</scope>
</reference>
<evidence type="ECO:0000256" key="1">
    <source>
        <dbReference type="SAM" id="MobiDB-lite"/>
    </source>
</evidence>
<feature type="region of interest" description="Disordered" evidence="1">
    <location>
        <begin position="35"/>
        <end position="77"/>
    </location>
</feature>
<evidence type="ECO:0000313" key="3">
    <source>
        <dbReference type="Proteomes" id="UP000789595"/>
    </source>
</evidence>
<feature type="compositionally biased region" description="Basic and acidic residues" evidence="1">
    <location>
        <begin position="298"/>
        <end position="309"/>
    </location>
</feature>
<dbReference type="EMBL" id="CAKKNE010000004">
    <property type="protein sequence ID" value="CAH0375430.1"/>
    <property type="molecule type" value="Genomic_DNA"/>
</dbReference>
<feature type="compositionally biased region" description="Low complexity" evidence="1">
    <location>
        <begin position="35"/>
        <end position="46"/>
    </location>
</feature>
<sequence>MGAHRRLVVSCRRSAHRLITNQTEIQVYGEEFFFSRPRPGRQRSGSTKGERNGTGRRANGKPGLQLGQQRQRRGPGERVVHGAVAVVAAQRALVRVRQLVGVDARRSGAAREVQHAHVLVAHGVGEEVGRVAPERRLRRRDAVVAAPPARLVVDALQALDGLDARDELGAVQVLVEGDALGRERVEGREDPVQRQEPVLREVVPHAVELELARQQGRQQVLEVELVLRRRRVEARDDGPPQRLVGRPRRPVDAGHPGVVGQELGLDGGPGRRLEPPHERRAPGRVREEPGRRRHVHVRRDGADVAAREHERVVEDQHVLRLEARRGPEGEARPRDAVREAHEDVRRPRLVDRREVGAAAVARRERVGADLAAVPALLDAVVELRLGPGVRRDEVIDGALEGGLGDAAAGLPHASQGLLDAGERASALREGLGEDTGHGFCG</sequence>
<name>A0A8J2X1Y6_9STRA</name>
<accession>A0A8J2X1Y6</accession>
<protein>
    <submittedName>
        <fullName evidence="2">Uncharacterized protein</fullName>
    </submittedName>
</protein>
<feature type="region of interest" description="Disordered" evidence="1">
    <location>
        <begin position="235"/>
        <end position="309"/>
    </location>
</feature>
<proteinExistence type="predicted"/>
<evidence type="ECO:0000313" key="2">
    <source>
        <dbReference type="EMBL" id="CAH0375430.1"/>
    </source>
</evidence>
<dbReference type="AlphaFoldDB" id="A0A8J2X1Y6"/>